<feature type="chain" id="PRO_5041643132" description="ABC transporter substrate-binding protein" evidence="1">
    <location>
        <begin position="23"/>
        <end position="315"/>
    </location>
</feature>
<organism evidence="2 3">
    <name type="scientific">Nitrospira tepida</name>
    <dbReference type="NCBI Taxonomy" id="2973512"/>
    <lineage>
        <taxon>Bacteria</taxon>
        <taxon>Pseudomonadati</taxon>
        <taxon>Nitrospirota</taxon>
        <taxon>Nitrospiria</taxon>
        <taxon>Nitrospirales</taxon>
        <taxon>Nitrospiraceae</taxon>
        <taxon>Nitrospira</taxon>
    </lineage>
</organism>
<dbReference type="Proteomes" id="UP001179121">
    <property type="component" value="Chromosome"/>
</dbReference>
<sequence length="315" mass="33662">MALVSAWGLASLCFATSGYAYAGDIVILKSSEQLFYTQAVEGFQSSVPRQTSLKEVVVDSADVDPRALGRRVRASNPDLVFAVGLKAALLAKVELPDSPVVFCLVLNPEVHGLPADNMVGIVTRLSPEAQLTAIRKLVPAASRIGLLYGDPRIDSFVTDAQKQAARMGLDLAVAQVAGPRDVPDRARGLIASIDLLWLIQDPTVISEESLAFLLQTSMDAAIPVFGFSSATAQQGALGALFVDPRRIGEQAGRLARDLLKSQRNRSRLLVPPDRPELAVNLNTAEYLESPVDQAVVRTASVLFGGPGATAQHRNR</sequence>
<feature type="signal peptide" evidence="1">
    <location>
        <begin position="1"/>
        <end position="22"/>
    </location>
</feature>
<protein>
    <recommendedName>
        <fullName evidence="4">ABC transporter substrate-binding protein</fullName>
    </recommendedName>
</protein>
<proteinExistence type="predicted"/>
<keyword evidence="1" id="KW-0732">Signal</keyword>
<dbReference type="KEGG" id="nti:DNFV4_02706"/>
<dbReference type="InterPro" id="IPR007487">
    <property type="entry name" value="ABC_transpt-TYRBP-like"/>
</dbReference>
<dbReference type="PANTHER" id="PTHR35271">
    <property type="entry name" value="ABC TRANSPORTER, SUBSTRATE-BINDING LIPOPROTEIN-RELATED"/>
    <property type="match status" value="1"/>
</dbReference>
<name>A0AA86N080_9BACT</name>
<evidence type="ECO:0000313" key="3">
    <source>
        <dbReference type="Proteomes" id="UP001179121"/>
    </source>
</evidence>
<keyword evidence="3" id="KW-1185">Reference proteome</keyword>
<dbReference type="EMBL" id="OX365700">
    <property type="protein sequence ID" value="CAI4032277.1"/>
    <property type="molecule type" value="Genomic_DNA"/>
</dbReference>
<dbReference type="Gene3D" id="3.40.50.2300">
    <property type="match status" value="2"/>
</dbReference>
<evidence type="ECO:0000256" key="1">
    <source>
        <dbReference type="SAM" id="SignalP"/>
    </source>
</evidence>
<accession>A0AA86N080</accession>
<dbReference type="RefSeq" id="WP_289269016.1">
    <property type="nucleotide sequence ID" value="NZ_OX365700.1"/>
</dbReference>
<evidence type="ECO:0000313" key="2">
    <source>
        <dbReference type="EMBL" id="CAI4032277.1"/>
    </source>
</evidence>
<evidence type="ECO:0008006" key="4">
    <source>
        <dbReference type="Google" id="ProtNLM"/>
    </source>
</evidence>
<gene>
    <name evidence="2" type="ORF">DNFV4_02706</name>
</gene>
<reference evidence="2" key="1">
    <citation type="submission" date="2022-10" db="EMBL/GenBank/DDBJ databases">
        <authorList>
            <person name="Koch H."/>
        </authorList>
    </citation>
    <scope>NUCLEOTIDE SEQUENCE</scope>
    <source>
        <strain evidence="2">DNF</strain>
    </source>
</reference>
<dbReference type="PANTHER" id="PTHR35271:SF1">
    <property type="entry name" value="ABC TRANSPORTER, SUBSTRATE-BINDING LIPOPROTEIN"/>
    <property type="match status" value="1"/>
</dbReference>
<dbReference type="AlphaFoldDB" id="A0AA86N080"/>
<dbReference type="Pfam" id="PF04392">
    <property type="entry name" value="ABC_sub_bind"/>
    <property type="match status" value="1"/>
</dbReference>